<name>A0A1K1MXL2_9FLAO</name>
<keyword evidence="1" id="KW-1133">Transmembrane helix</keyword>
<accession>A0A1K1MXL2</accession>
<dbReference type="Pfam" id="PF19617">
    <property type="entry name" value="DUF6122"/>
    <property type="match status" value="1"/>
</dbReference>
<reference evidence="3" key="1">
    <citation type="submission" date="2016-11" db="EMBL/GenBank/DDBJ databases">
        <authorList>
            <person name="Varghese N."/>
            <person name="Submissions S."/>
        </authorList>
    </citation>
    <scope>NUCLEOTIDE SEQUENCE [LARGE SCALE GENOMIC DNA]</scope>
    <source>
        <strain evidence="3">DSM 24786</strain>
    </source>
</reference>
<organism evidence="2 3">
    <name type="scientific">Cellulophaga fucicola</name>
    <dbReference type="NCBI Taxonomy" id="76595"/>
    <lineage>
        <taxon>Bacteria</taxon>
        <taxon>Pseudomonadati</taxon>
        <taxon>Bacteroidota</taxon>
        <taxon>Flavobacteriia</taxon>
        <taxon>Flavobacteriales</taxon>
        <taxon>Flavobacteriaceae</taxon>
        <taxon>Cellulophaga</taxon>
    </lineage>
</organism>
<dbReference type="EMBL" id="FPIY01000001">
    <property type="protein sequence ID" value="SFW27948.1"/>
    <property type="molecule type" value="Genomic_DNA"/>
</dbReference>
<sequence>MLRFCLHYGIHFIVPIIIGYFFFKEQRIRAIIILLAAILIDIDHIIATPIFDPNRCSINYHPLHTYWAMGVYLGLLFFRKTRIFGIALLLHMLADFVDCLFINS</sequence>
<dbReference type="OrthoDB" id="289051at2"/>
<feature type="transmembrane region" description="Helical" evidence="1">
    <location>
        <begin position="6"/>
        <end position="23"/>
    </location>
</feature>
<dbReference type="InterPro" id="IPR046125">
    <property type="entry name" value="DUF6122"/>
</dbReference>
<keyword evidence="1" id="KW-0812">Transmembrane</keyword>
<evidence type="ECO:0000256" key="1">
    <source>
        <dbReference type="SAM" id="Phobius"/>
    </source>
</evidence>
<protein>
    <submittedName>
        <fullName evidence="2">Uncharacterized protein</fullName>
    </submittedName>
</protein>
<dbReference type="Proteomes" id="UP000183257">
    <property type="component" value="Unassembled WGS sequence"/>
</dbReference>
<dbReference type="RefSeq" id="WP_072302671.1">
    <property type="nucleotide sequence ID" value="NZ_FPIY01000001.1"/>
</dbReference>
<feature type="transmembrane region" description="Helical" evidence="1">
    <location>
        <begin position="83"/>
        <end position="103"/>
    </location>
</feature>
<feature type="transmembrane region" description="Helical" evidence="1">
    <location>
        <begin position="63"/>
        <end position="78"/>
    </location>
</feature>
<keyword evidence="1" id="KW-0472">Membrane</keyword>
<proteinExistence type="predicted"/>
<gene>
    <name evidence="2" type="ORF">SAMN05660313_01029</name>
</gene>
<keyword evidence="3" id="KW-1185">Reference proteome</keyword>
<feature type="transmembrane region" description="Helical" evidence="1">
    <location>
        <begin position="30"/>
        <end position="51"/>
    </location>
</feature>
<dbReference type="STRING" id="76595.SAMN05660313_01029"/>
<evidence type="ECO:0000313" key="2">
    <source>
        <dbReference type="EMBL" id="SFW27948.1"/>
    </source>
</evidence>
<evidence type="ECO:0000313" key="3">
    <source>
        <dbReference type="Proteomes" id="UP000183257"/>
    </source>
</evidence>
<dbReference type="AlphaFoldDB" id="A0A1K1MXL2"/>